<dbReference type="Pfam" id="PF02453">
    <property type="entry name" value="Reticulon"/>
    <property type="match status" value="1"/>
</dbReference>
<feature type="transmembrane region" description="Helical" evidence="6">
    <location>
        <begin position="107"/>
        <end position="126"/>
    </location>
</feature>
<comment type="subcellular location">
    <subcellularLocation>
        <location evidence="1 6">Endoplasmic reticulum membrane</location>
        <topology evidence="1 6">Multi-pass membrane protein</topology>
    </subcellularLocation>
</comment>
<feature type="region of interest" description="Disordered" evidence="7">
    <location>
        <begin position="1"/>
        <end position="47"/>
    </location>
</feature>
<comment type="caution">
    <text evidence="9">The sequence shown here is derived from an EMBL/GenBank/DDBJ whole genome shotgun (WGS) entry which is preliminary data.</text>
</comment>
<feature type="transmembrane region" description="Helical" evidence="6">
    <location>
        <begin position="86"/>
        <end position="101"/>
    </location>
</feature>
<feature type="compositionally biased region" description="Low complexity" evidence="7">
    <location>
        <begin position="17"/>
        <end position="40"/>
    </location>
</feature>
<keyword evidence="3 6" id="KW-0256">Endoplasmic reticulum</keyword>
<evidence type="ECO:0000259" key="8">
    <source>
        <dbReference type="PROSITE" id="PS50845"/>
    </source>
</evidence>
<evidence type="ECO:0000256" key="5">
    <source>
        <dbReference type="ARBA" id="ARBA00023136"/>
    </source>
</evidence>
<accession>A0A8J5VPZ2</accession>
<evidence type="ECO:0000256" key="4">
    <source>
        <dbReference type="ARBA" id="ARBA00022989"/>
    </source>
</evidence>
<reference evidence="9" key="2">
    <citation type="submission" date="2021-02" db="EMBL/GenBank/DDBJ databases">
        <authorList>
            <person name="Kimball J.A."/>
            <person name="Haas M.W."/>
            <person name="Macchietto M."/>
            <person name="Kono T."/>
            <person name="Duquette J."/>
            <person name="Shao M."/>
        </authorList>
    </citation>
    <scope>NUCLEOTIDE SEQUENCE</scope>
    <source>
        <tissue evidence="9">Fresh leaf tissue</tissue>
    </source>
</reference>
<evidence type="ECO:0000256" key="1">
    <source>
        <dbReference type="ARBA" id="ARBA00004477"/>
    </source>
</evidence>
<feature type="domain" description="Reticulon" evidence="8">
    <location>
        <begin position="75"/>
        <end position="260"/>
    </location>
</feature>
<reference evidence="9" key="1">
    <citation type="journal article" date="2021" name="bioRxiv">
        <title>Whole Genome Assembly and Annotation of Northern Wild Rice, Zizania palustris L., Supports a Whole Genome Duplication in the Zizania Genus.</title>
        <authorList>
            <person name="Haas M."/>
            <person name="Kono T."/>
            <person name="Macchietto M."/>
            <person name="Millas R."/>
            <person name="McGilp L."/>
            <person name="Shao M."/>
            <person name="Duquette J."/>
            <person name="Hirsch C.N."/>
            <person name="Kimball J."/>
        </authorList>
    </citation>
    <scope>NUCLEOTIDE SEQUENCE</scope>
    <source>
        <tissue evidence="9">Fresh leaf tissue</tissue>
    </source>
</reference>
<dbReference type="AlphaFoldDB" id="A0A8J5VPZ2"/>
<name>A0A8J5VPZ2_ZIZPA</name>
<protein>
    <recommendedName>
        <fullName evidence="6">Reticulon-like protein</fullName>
    </recommendedName>
</protein>
<evidence type="ECO:0000313" key="9">
    <source>
        <dbReference type="EMBL" id="KAG8075675.1"/>
    </source>
</evidence>
<evidence type="ECO:0000256" key="6">
    <source>
        <dbReference type="RuleBase" id="RU363132"/>
    </source>
</evidence>
<dbReference type="EMBL" id="JAAALK010000283">
    <property type="protein sequence ID" value="KAG8075675.1"/>
    <property type="molecule type" value="Genomic_DNA"/>
</dbReference>
<keyword evidence="2 6" id="KW-0812">Transmembrane</keyword>
<keyword evidence="10" id="KW-1185">Reference proteome</keyword>
<dbReference type="GO" id="GO:0009617">
    <property type="term" value="P:response to bacterium"/>
    <property type="evidence" value="ECO:0007669"/>
    <property type="project" value="InterPro"/>
</dbReference>
<proteinExistence type="predicted"/>
<organism evidence="9 10">
    <name type="scientific">Zizania palustris</name>
    <name type="common">Northern wild rice</name>
    <dbReference type="NCBI Taxonomy" id="103762"/>
    <lineage>
        <taxon>Eukaryota</taxon>
        <taxon>Viridiplantae</taxon>
        <taxon>Streptophyta</taxon>
        <taxon>Embryophyta</taxon>
        <taxon>Tracheophyta</taxon>
        <taxon>Spermatophyta</taxon>
        <taxon>Magnoliopsida</taxon>
        <taxon>Liliopsida</taxon>
        <taxon>Poales</taxon>
        <taxon>Poaceae</taxon>
        <taxon>BOP clade</taxon>
        <taxon>Oryzoideae</taxon>
        <taxon>Oryzeae</taxon>
        <taxon>Zizaniinae</taxon>
        <taxon>Zizania</taxon>
    </lineage>
</organism>
<sequence length="261" mass="28159">MADPVEETVAAPPPVPAAAAEGASDTPLPVDPPADAAASPEKVIPPPAAPAARTLPFRLLGEDTSVHKALGGGKTADVLLWKNKKTSAVVIGGATVIWVLFEVLDYHLLTLISHVMIGALAILFLWSKATTFIKKSPPNIPVVQIPQDVAVNVSRAFRNDINRALHLFREIALGHDLKKFLGVIVALWVLSEVGSCCDFLTLIYVAVLMLHTVPILYDKYQDKVDHFAGRAHTEACKHYEVLDAKVLSKIPRGPAKPKKQN</sequence>
<dbReference type="InterPro" id="IPR045064">
    <property type="entry name" value="Reticulon-like"/>
</dbReference>
<evidence type="ECO:0000313" key="10">
    <source>
        <dbReference type="Proteomes" id="UP000729402"/>
    </source>
</evidence>
<dbReference type="PANTHER" id="PTHR10994">
    <property type="entry name" value="RETICULON"/>
    <property type="match status" value="1"/>
</dbReference>
<dbReference type="OrthoDB" id="567788at2759"/>
<keyword evidence="4 6" id="KW-1133">Transmembrane helix</keyword>
<dbReference type="InterPro" id="IPR003388">
    <property type="entry name" value="Reticulon"/>
</dbReference>
<evidence type="ECO:0000256" key="2">
    <source>
        <dbReference type="ARBA" id="ARBA00022692"/>
    </source>
</evidence>
<evidence type="ECO:0000256" key="7">
    <source>
        <dbReference type="SAM" id="MobiDB-lite"/>
    </source>
</evidence>
<dbReference type="GO" id="GO:0005789">
    <property type="term" value="C:endoplasmic reticulum membrane"/>
    <property type="evidence" value="ECO:0007669"/>
    <property type="project" value="UniProtKB-SubCell"/>
</dbReference>
<dbReference type="Proteomes" id="UP000729402">
    <property type="component" value="Unassembled WGS sequence"/>
</dbReference>
<dbReference type="PROSITE" id="PS50845">
    <property type="entry name" value="RETICULON"/>
    <property type="match status" value="1"/>
</dbReference>
<dbReference type="PANTHER" id="PTHR10994:SF73">
    <property type="entry name" value="RETICULON-LIKE PROTEIN"/>
    <property type="match status" value="1"/>
</dbReference>
<evidence type="ECO:0000256" key="3">
    <source>
        <dbReference type="ARBA" id="ARBA00022824"/>
    </source>
</evidence>
<gene>
    <name evidence="9" type="ORF">GUJ93_ZPchr0006g43921</name>
</gene>
<keyword evidence="5 6" id="KW-0472">Membrane</keyword>